<keyword evidence="3" id="KW-1185">Reference proteome</keyword>
<dbReference type="EMBL" id="PQIB02000009">
    <property type="protein sequence ID" value="RLN00483.1"/>
    <property type="molecule type" value="Genomic_DNA"/>
</dbReference>
<dbReference type="AlphaFoldDB" id="A0A3L6RCW5"/>
<reference evidence="3" key="1">
    <citation type="journal article" date="2019" name="Nat. Commun.">
        <title>The genome of broomcorn millet.</title>
        <authorList>
            <person name="Zou C."/>
            <person name="Miki D."/>
            <person name="Li D."/>
            <person name="Tang Q."/>
            <person name="Xiao L."/>
            <person name="Rajput S."/>
            <person name="Deng P."/>
            <person name="Jia W."/>
            <person name="Huang R."/>
            <person name="Zhang M."/>
            <person name="Sun Y."/>
            <person name="Hu J."/>
            <person name="Fu X."/>
            <person name="Schnable P.S."/>
            <person name="Li F."/>
            <person name="Zhang H."/>
            <person name="Feng B."/>
            <person name="Zhu X."/>
            <person name="Liu R."/>
            <person name="Schnable J.C."/>
            <person name="Zhu J.-K."/>
            <person name="Zhang H."/>
        </authorList>
    </citation>
    <scope>NUCLEOTIDE SEQUENCE [LARGE SCALE GENOMIC DNA]</scope>
</reference>
<proteinExistence type="predicted"/>
<dbReference type="Proteomes" id="UP000275267">
    <property type="component" value="Unassembled WGS sequence"/>
</dbReference>
<protein>
    <submittedName>
        <fullName evidence="2">Transposon protein, putative, CACTA, En/Spm sub-class</fullName>
    </submittedName>
</protein>
<sequence>MDGTKAENLDFIDNVDSFVLTAKAYKNLQDDGYVYCPCIDCKNQKQFDNVEQIRFHLLFRGFMPNYQVWNKHGEVDENEPTQVSMHTVQENMHETVEETTIPETVEVTGHESVNETMQETLVADDVGDALDQMIHDGEPDFLDEKNLM</sequence>
<evidence type="ECO:0000313" key="2">
    <source>
        <dbReference type="EMBL" id="RLN00483.1"/>
    </source>
</evidence>
<dbReference type="OrthoDB" id="1422816at2759"/>
<dbReference type="InterPro" id="IPR029480">
    <property type="entry name" value="Transpos_assoc"/>
</dbReference>
<evidence type="ECO:0000313" key="3">
    <source>
        <dbReference type="Proteomes" id="UP000275267"/>
    </source>
</evidence>
<gene>
    <name evidence="2" type="ORF">C2845_PM06G26390</name>
</gene>
<comment type="caution">
    <text evidence="2">The sequence shown here is derived from an EMBL/GenBank/DDBJ whole genome shotgun (WGS) entry which is preliminary data.</text>
</comment>
<accession>A0A3L6RCW5</accession>
<evidence type="ECO:0000259" key="1">
    <source>
        <dbReference type="Pfam" id="PF13963"/>
    </source>
</evidence>
<organism evidence="2 3">
    <name type="scientific">Panicum miliaceum</name>
    <name type="common">Proso millet</name>
    <name type="synonym">Broomcorn millet</name>
    <dbReference type="NCBI Taxonomy" id="4540"/>
    <lineage>
        <taxon>Eukaryota</taxon>
        <taxon>Viridiplantae</taxon>
        <taxon>Streptophyta</taxon>
        <taxon>Embryophyta</taxon>
        <taxon>Tracheophyta</taxon>
        <taxon>Spermatophyta</taxon>
        <taxon>Magnoliopsida</taxon>
        <taxon>Liliopsida</taxon>
        <taxon>Poales</taxon>
        <taxon>Poaceae</taxon>
        <taxon>PACMAD clade</taxon>
        <taxon>Panicoideae</taxon>
        <taxon>Panicodae</taxon>
        <taxon>Paniceae</taxon>
        <taxon>Panicinae</taxon>
        <taxon>Panicum</taxon>
        <taxon>Panicum sect. Panicum</taxon>
    </lineage>
</organism>
<name>A0A3L6RCW5_PANMI</name>
<dbReference type="Pfam" id="PF13963">
    <property type="entry name" value="Transpos_assoc"/>
    <property type="match status" value="1"/>
</dbReference>
<feature type="domain" description="Transposase-associated" evidence="1">
    <location>
        <begin position="4"/>
        <end position="74"/>
    </location>
</feature>